<protein>
    <submittedName>
        <fullName evidence="10">ABC transporter permease</fullName>
    </submittedName>
</protein>
<dbReference type="InterPro" id="IPR051789">
    <property type="entry name" value="Bact_Polyamine_Transport"/>
</dbReference>
<dbReference type="PANTHER" id="PTHR43848:SF2">
    <property type="entry name" value="PUTRESCINE TRANSPORT SYSTEM PERMEASE PROTEIN POTI"/>
    <property type="match status" value="1"/>
</dbReference>
<comment type="caution">
    <text evidence="10">The sequence shown here is derived from an EMBL/GenBank/DDBJ whole genome shotgun (WGS) entry which is preliminary data.</text>
</comment>
<keyword evidence="4" id="KW-1003">Cell membrane</keyword>
<feature type="transmembrane region" description="Helical" evidence="8">
    <location>
        <begin position="184"/>
        <end position="205"/>
    </location>
</feature>
<evidence type="ECO:0000313" key="11">
    <source>
        <dbReference type="Proteomes" id="UP000610558"/>
    </source>
</evidence>
<dbReference type="GO" id="GO:0005886">
    <property type="term" value="C:plasma membrane"/>
    <property type="evidence" value="ECO:0007669"/>
    <property type="project" value="UniProtKB-SubCell"/>
</dbReference>
<keyword evidence="6 8" id="KW-1133">Transmembrane helix</keyword>
<evidence type="ECO:0000259" key="9">
    <source>
        <dbReference type="PROSITE" id="PS50928"/>
    </source>
</evidence>
<keyword evidence="5 8" id="KW-0812">Transmembrane</keyword>
<dbReference type="AlphaFoldDB" id="A0A927GWD5"/>
<dbReference type="RefSeq" id="WP_190764053.1">
    <property type="nucleotide sequence ID" value="NZ_JACXLD010000003.1"/>
</dbReference>
<dbReference type="GO" id="GO:0055085">
    <property type="term" value="P:transmembrane transport"/>
    <property type="evidence" value="ECO:0007669"/>
    <property type="project" value="InterPro"/>
</dbReference>
<dbReference type="EMBL" id="JACXLD010000003">
    <property type="protein sequence ID" value="MBD2858827.1"/>
    <property type="molecule type" value="Genomic_DNA"/>
</dbReference>
<feature type="domain" description="ABC transmembrane type-1" evidence="9">
    <location>
        <begin position="74"/>
        <end position="259"/>
    </location>
</feature>
<feature type="transmembrane region" description="Helical" evidence="8">
    <location>
        <begin position="78"/>
        <end position="99"/>
    </location>
</feature>
<comment type="similarity">
    <text evidence="2">Belongs to the binding-protein-dependent transport system permease family. CysTW subfamily.</text>
</comment>
<dbReference type="PROSITE" id="PS50928">
    <property type="entry name" value="ABC_TM1"/>
    <property type="match status" value="1"/>
</dbReference>
<keyword evidence="3 8" id="KW-0813">Transport</keyword>
<evidence type="ECO:0000256" key="5">
    <source>
        <dbReference type="ARBA" id="ARBA00022692"/>
    </source>
</evidence>
<keyword evidence="11" id="KW-1185">Reference proteome</keyword>
<evidence type="ECO:0000256" key="3">
    <source>
        <dbReference type="ARBA" id="ARBA00022448"/>
    </source>
</evidence>
<keyword evidence="7 8" id="KW-0472">Membrane</keyword>
<feature type="transmembrane region" description="Helical" evidence="8">
    <location>
        <begin position="21"/>
        <end position="44"/>
    </location>
</feature>
<feature type="transmembrane region" description="Helical" evidence="8">
    <location>
        <begin position="106"/>
        <end position="133"/>
    </location>
</feature>
<name>A0A927GWD5_9GAMM</name>
<dbReference type="Gene3D" id="1.10.3720.10">
    <property type="entry name" value="MetI-like"/>
    <property type="match status" value="1"/>
</dbReference>
<comment type="subcellular location">
    <subcellularLocation>
        <location evidence="1 8">Cell membrane</location>
        <topology evidence="1 8">Multi-pass membrane protein</topology>
    </subcellularLocation>
</comment>
<dbReference type="CDD" id="cd06261">
    <property type="entry name" value="TM_PBP2"/>
    <property type="match status" value="1"/>
</dbReference>
<evidence type="ECO:0000313" key="10">
    <source>
        <dbReference type="EMBL" id="MBD2858827.1"/>
    </source>
</evidence>
<evidence type="ECO:0000256" key="8">
    <source>
        <dbReference type="RuleBase" id="RU363032"/>
    </source>
</evidence>
<sequence>MKSEKSLILSKFSASRGNKGVIAAAVLVYLFLYLPLAVVVIFSFNDSRLNAEWVGFTLDWYHKLFNNRDMLQAAGNSVLIACISALMASVLGTLAGMAIHRFRQKWLSALVLGPVAMPDILIGVSLLLMFMLLNVTLGTVSIILAHVSFCIGFVALAVQARMAGMDDSLIEAARDLGASPWQSFRLITLPLLLPGIIAGGLMAFTLSIDDFVITFFTAGVGSSTLPLEIYSMVKIAVTPEVNAVSTLLMLLTLVLILAISRISPQALRN</sequence>
<dbReference type="PANTHER" id="PTHR43848">
    <property type="entry name" value="PUTRESCINE TRANSPORT SYSTEM PERMEASE PROTEIN POTI"/>
    <property type="match status" value="1"/>
</dbReference>
<evidence type="ECO:0000256" key="7">
    <source>
        <dbReference type="ARBA" id="ARBA00023136"/>
    </source>
</evidence>
<evidence type="ECO:0000256" key="2">
    <source>
        <dbReference type="ARBA" id="ARBA00007069"/>
    </source>
</evidence>
<evidence type="ECO:0000256" key="1">
    <source>
        <dbReference type="ARBA" id="ARBA00004651"/>
    </source>
</evidence>
<gene>
    <name evidence="10" type="ORF">IB286_07360</name>
</gene>
<organism evidence="10 11">
    <name type="scientific">Spongiibacter pelagi</name>
    <dbReference type="NCBI Taxonomy" id="2760804"/>
    <lineage>
        <taxon>Bacteria</taxon>
        <taxon>Pseudomonadati</taxon>
        <taxon>Pseudomonadota</taxon>
        <taxon>Gammaproteobacteria</taxon>
        <taxon>Cellvibrionales</taxon>
        <taxon>Spongiibacteraceae</taxon>
        <taxon>Spongiibacter</taxon>
    </lineage>
</organism>
<feature type="transmembrane region" description="Helical" evidence="8">
    <location>
        <begin position="139"/>
        <end position="158"/>
    </location>
</feature>
<dbReference type="SUPFAM" id="SSF161098">
    <property type="entry name" value="MetI-like"/>
    <property type="match status" value="1"/>
</dbReference>
<dbReference type="Proteomes" id="UP000610558">
    <property type="component" value="Unassembled WGS sequence"/>
</dbReference>
<feature type="transmembrane region" description="Helical" evidence="8">
    <location>
        <begin position="211"/>
        <end position="229"/>
    </location>
</feature>
<evidence type="ECO:0000256" key="6">
    <source>
        <dbReference type="ARBA" id="ARBA00022989"/>
    </source>
</evidence>
<feature type="transmembrane region" description="Helical" evidence="8">
    <location>
        <begin position="241"/>
        <end position="262"/>
    </location>
</feature>
<proteinExistence type="inferred from homology"/>
<dbReference type="InterPro" id="IPR000515">
    <property type="entry name" value="MetI-like"/>
</dbReference>
<dbReference type="InterPro" id="IPR035906">
    <property type="entry name" value="MetI-like_sf"/>
</dbReference>
<reference evidence="10" key="1">
    <citation type="submission" date="2020-09" db="EMBL/GenBank/DDBJ databases">
        <authorList>
            <person name="Yoon J.-W."/>
        </authorList>
    </citation>
    <scope>NUCLEOTIDE SEQUENCE</scope>
    <source>
        <strain evidence="10">KMU-158</strain>
    </source>
</reference>
<dbReference type="Pfam" id="PF00528">
    <property type="entry name" value="BPD_transp_1"/>
    <property type="match status" value="1"/>
</dbReference>
<accession>A0A927GWD5</accession>
<evidence type="ECO:0000256" key="4">
    <source>
        <dbReference type="ARBA" id="ARBA00022475"/>
    </source>
</evidence>